<comment type="caution">
    <text evidence="3">The sequence shown here is derived from an EMBL/GenBank/DDBJ whole genome shotgun (WGS) entry which is preliminary data.</text>
</comment>
<sequence length="255" mass="29041">MKWTLQTLFQHHFPAYLATRRCTLAQRKAASSVMQCRTAVLGGHVQCCPEGHVQGVWYNSCRHRSCPQCNGLSTARWLEHTESVLLDCPHHHVIFTLPSELHALWQYNRALMTDLLFEAVQATLKTFSQDKRYLDAQPGVLMTLHTWGRDLSLHPHIHCLISHGGLSHQGNWVTPKKHILFPQKLLMQVYRGKLLALLRSAIDQGVLAGTNTPAKLRSSLNRLGRKDWIVHCCKRYEHGKGVAIYLARYVRGGPF</sequence>
<dbReference type="Proteomes" id="UP000664654">
    <property type="component" value="Unassembled WGS sequence"/>
</dbReference>
<protein>
    <submittedName>
        <fullName evidence="3">Transposase</fullName>
    </submittedName>
</protein>
<dbReference type="Pfam" id="PF14319">
    <property type="entry name" value="Zn_Tnp_IS91"/>
    <property type="match status" value="1"/>
</dbReference>
<dbReference type="RefSeq" id="WP_206575902.1">
    <property type="nucleotide sequence ID" value="NZ_JAFKCV010000045.1"/>
</dbReference>
<dbReference type="PANTHER" id="PTHR37023">
    <property type="entry name" value="TRANSPOSASE"/>
    <property type="match status" value="1"/>
</dbReference>
<dbReference type="AlphaFoldDB" id="A0A939DTV8"/>
<dbReference type="GO" id="GO:0004803">
    <property type="term" value="F:transposase activity"/>
    <property type="evidence" value="ECO:0007669"/>
    <property type="project" value="InterPro"/>
</dbReference>
<dbReference type="EMBL" id="JAFKCV010000045">
    <property type="protein sequence ID" value="MBN7827801.1"/>
    <property type="molecule type" value="Genomic_DNA"/>
</dbReference>
<feature type="domain" description="Transposase zinc-binding" evidence="2">
    <location>
        <begin position="9"/>
        <end position="97"/>
    </location>
</feature>
<organism evidence="3 4">
    <name type="scientific">Bowmanella dokdonensis</name>
    <dbReference type="NCBI Taxonomy" id="751969"/>
    <lineage>
        <taxon>Bacteria</taxon>
        <taxon>Pseudomonadati</taxon>
        <taxon>Pseudomonadota</taxon>
        <taxon>Gammaproteobacteria</taxon>
        <taxon>Alteromonadales</taxon>
        <taxon>Alteromonadaceae</taxon>
        <taxon>Bowmanella</taxon>
    </lineage>
</organism>
<dbReference type="PANTHER" id="PTHR37023:SF1">
    <property type="entry name" value="ISSOD25 TRANSPOSASE TNPA_ISSOD25"/>
    <property type="match status" value="1"/>
</dbReference>
<evidence type="ECO:0000259" key="2">
    <source>
        <dbReference type="Pfam" id="PF14319"/>
    </source>
</evidence>
<evidence type="ECO:0000313" key="3">
    <source>
        <dbReference type="EMBL" id="MBN7827801.1"/>
    </source>
</evidence>
<proteinExistence type="predicted"/>
<dbReference type="Pfam" id="PF04986">
    <property type="entry name" value="Y2_Tnp"/>
    <property type="match status" value="1"/>
</dbReference>
<dbReference type="GO" id="GO:0003677">
    <property type="term" value="F:DNA binding"/>
    <property type="evidence" value="ECO:0007669"/>
    <property type="project" value="InterPro"/>
</dbReference>
<evidence type="ECO:0000259" key="1">
    <source>
        <dbReference type="Pfam" id="PF04986"/>
    </source>
</evidence>
<name>A0A939DTV8_9ALTE</name>
<feature type="domain" description="Transposase IS801/IS1294" evidence="1">
    <location>
        <begin position="139"/>
        <end position="254"/>
    </location>
</feature>
<keyword evidence="4" id="KW-1185">Reference proteome</keyword>
<gene>
    <name evidence="3" type="ORF">J0A66_21450</name>
</gene>
<dbReference type="GO" id="GO:0006313">
    <property type="term" value="P:DNA transposition"/>
    <property type="evidence" value="ECO:0007669"/>
    <property type="project" value="InterPro"/>
</dbReference>
<feature type="non-terminal residue" evidence="3">
    <location>
        <position position="255"/>
    </location>
</feature>
<evidence type="ECO:0000313" key="4">
    <source>
        <dbReference type="Proteomes" id="UP000664654"/>
    </source>
</evidence>
<dbReference type="InterPro" id="IPR026889">
    <property type="entry name" value="Zn_Tnp"/>
</dbReference>
<dbReference type="InterPro" id="IPR007069">
    <property type="entry name" value="Transposase_32"/>
</dbReference>
<accession>A0A939DTV8</accession>
<reference evidence="3" key="1">
    <citation type="submission" date="2021-03" db="EMBL/GenBank/DDBJ databases">
        <title>novel species isolated from a fishpond in China.</title>
        <authorList>
            <person name="Lu H."/>
            <person name="Cai Z."/>
        </authorList>
    </citation>
    <scope>NUCLEOTIDE SEQUENCE</scope>
    <source>
        <strain evidence="3">JCM 30855</strain>
    </source>
</reference>